<dbReference type="AlphaFoldDB" id="A0A6A5QJX6"/>
<reference evidence="5" key="1">
    <citation type="journal article" date="2020" name="Stud. Mycol.">
        <title>101 Dothideomycetes genomes: a test case for predicting lifestyles and emergence of pathogens.</title>
        <authorList>
            <person name="Haridas S."/>
            <person name="Albert R."/>
            <person name="Binder M."/>
            <person name="Bloem J."/>
            <person name="Labutti K."/>
            <person name="Salamov A."/>
            <person name="Andreopoulos B."/>
            <person name="Baker S."/>
            <person name="Barry K."/>
            <person name="Bills G."/>
            <person name="Bluhm B."/>
            <person name="Cannon C."/>
            <person name="Castanera R."/>
            <person name="Culley D."/>
            <person name="Daum C."/>
            <person name="Ezra D."/>
            <person name="Gonzalez J."/>
            <person name="Henrissat B."/>
            <person name="Kuo A."/>
            <person name="Liang C."/>
            <person name="Lipzen A."/>
            <person name="Lutzoni F."/>
            <person name="Magnuson J."/>
            <person name="Mondo S."/>
            <person name="Nolan M."/>
            <person name="Ohm R."/>
            <person name="Pangilinan J."/>
            <person name="Park H.-J."/>
            <person name="Ramirez L."/>
            <person name="Alfaro M."/>
            <person name="Sun H."/>
            <person name="Tritt A."/>
            <person name="Yoshinaga Y."/>
            <person name="Zwiers L.-H."/>
            <person name="Turgeon B."/>
            <person name="Goodwin S."/>
            <person name="Spatafora J."/>
            <person name="Crous P."/>
            <person name="Grigoriev I."/>
        </authorList>
    </citation>
    <scope>NUCLEOTIDE SEQUENCE</scope>
    <source>
        <strain evidence="5">HMLAC05119</strain>
    </source>
</reference>
<gene>
    <name evidence="5" type="ORF">BDU57DRAFT_576477</name>
</gene>
<evidence type="ECO:0000256" key="1">
    <source>
        <dbReference type="ARBA" id="ARBA00022707"/>
    </source>
</evidence>
<proteinExistence type="predicted"/>
<keyword evidence="6" id="KW-1185">Reference proteome</keyword>
<sequence>MGNLCGKESKDNFEGQGRTLASAPAPKTKATIPSSVTINAASTPKRTVGGPPRTLGDANIENDPKAAAAAAAEARNNRSSSGDLQKKLDAQKRQTNTQTLQQAANENRKAREADQATETRNYN</sequence>
<dbReference type="Proteomes" id="UP000800096">
    <property type="component" value="Unassembled WGS sequence"/>
</dbReference>
<feature type="compositionally biased region" description="Low complexity" evidence="4">
    <location>
        <begin position="94"/>
        <end position="105"/>
    </location>
</feature>
<dbReference type="InterPro" id="IPR031632">
    <property type="entry name" value="SVIP"/>
</dbReference>
<dbReference type="OrthoDB" id="5415072at2759"/>
<protein>
    <submittedName>
        <fullName evidence="5">Uncharacterized protein</fullName>
    </submittedName>
</protein>
<organism evidence="5 6">
    <name type="scientific">Ampelomyces quisqualis</name>
    <name type="common">Powdery mildew agent</name>
    <dbReference type="NCBI Taxonomy" id="50730"/>
    <lineage>
        <taxon>Eukaryota</taxon>
        <taxon>Fungi</taxon>
        <taxon>Dikarya</taxon>
        <taxon>Ascomycota</taxon>
        <taxon>Pezizomycotina</taxon>
        <taxon>Dothideomycetes</taxon>
        <taxon>Pleosporomycetidae</taxon>
        <taxon>Pleosporales</taxon>
        <taxon>Pleosporineae</taxon>
        <taxon>Phaeosphaeriaceae</taxon>
        <taxon>Ampelomyces</taxon>
    </lineage>
</organism>
<accession>A0A6A5QJX6</accession>
<keyword evidence="2" id="KW-0564">Palmitate</keyword>
<dbReference type="Pfam" id="PF15811">
    <property type="entry name" value="SVIP"/>
    <property type="match status" value="1"/>
</dbReference>
<evidence type="ECO:0000256" key="3">
    <source>
        <dbReference type="ARBA" id="ARBA00023288"/>
    </source>
</evidence>
<feature type="region of interest" description="Disordered" evidence="4">
    <location>
        <begin position="1"/>
        <end position="123"/>
    </location>
</feature>
<keyword evidence="1" id="KW-0519">Myristate</keyword>
<evidence type="ECO:0000313" key="6">
    <source>
        <dbReference type="Proteomes" id="UP000800096"/>
    </source>
</evidence>
<evidence type="ECO:0000256" key="4">
    <source>
        <dbReference type="SAM" id="MobiDB-lite"/>
    </source>
</evidence>
<feature type="compositionally biased region" description="Polar residues" evidence="4">
    <location>
        <begin position="31"/>
        <end position="45"/>
    </location>
</feature>
<evidence type="ECO:0000313" key="5">
    <source>
        <dbReference type="EMBL" id="KAF1915138.1"/>
    </source>
</evidence>
<keyword evidence="3" id="KW-0449">Lipoprotein</keyword>
<dbReference type="EMBL" id="ML979136">
    <property type="protein sequence ID" value="KAF1915138.1"/>
    <property type="molecule type" value="Genomic_DNA"/>
</dbReference>
<evidence type="ECO:0000256" key="2">
    <source>
        <dbReference type="ARBA" id="ARBA00023139"/>
    </source>
</evidence>
<name>A0A6A5QJX6_AMPQU</name>